<dbReference type="RefSeq" id="WP_112862108.1">
    <property type="nucleotide sequence ID" value="NZ_UAQP01000005.1"/>
</dbReference>
<evidence type="ECO:0000313" key="1">
    <source>
        <dbReference type="EMBL" id="SPU52846.1"/>
    </source>
</evidence>
<dbReference type="AlphaFoldDB" id="A0A2X1D254"/>
<protein>
    <submittedName>
        <fullName evidence="1">Uncharacterized protein</fullName>
    </submittedName>
</protein>
<evidence type="ECO:0000313" key="2">
    <source>
        <dbReference type="Proteomes" id="UP000251186"/>
    </source>
</evidence>
<sequence>MMQGHVEGGITRAAPPRRYRVVPRASGWAVAVNNACTRPLPDRISAERLAARLQAEADRLNRDQYRLTQW</sequence>
<organism evidence="1 2">
    <name type="scientific">Brevundimonas vesicularis</name>
    <name type="common">Pseudomonas vesicularis</name>
    <dbReference type="NCBI Taxonomy" id="41276"/>
    <lineage>
        <taxon>Bacteria</taxon>
        <taxon>Pseudomonadati</taxon>
        <taxon>Pseudomonadota</taxon>
        <taxon>Alphaproteobacteria</taxon>
        <taxon>Caulobacterales</taxon>
        <taxon>Caulobacteraceae</taxon>
        <taxon>Brevundimonas</taxon>
    </lineage>
</organism>
<proteinExistence type="predicted"/>
<dbReference type="EMBL" id="UAQP01000005">
    <property type="protein sequence ID" value="SPU52846.1"/>
    <property type="molecule type" value="Genomic_DNA"/>
</dbReference>
<accession>A0A2X1D254</accession>
<dbReference type="Proteomes" id="UP000251186">
    <property type="component" value="Unassembled WGS sequence"/>
</dbReference>
<name>A0A2X1D254_BREVE</name>
<gene>
    <name evidence="1" type="ORF">NCTC11166_01182</name>
</gene>
<reference evidence="1 2" key="1">
    <citation type="submission" date="2018-06" db="EMBL/GenBank/DDBJ databases">
        <authorList>
            <consortium name="Pathogen Informatics"/>
            <person name="Doyle S."/>
        </authorList>
    </citation>
    <scope>NUCLEOTIDE SEQUENCE [LARGE SCALE GENOMIC DNA]</scope>
    <source>
        <strain evidence="1 2">NCTC11166</strain>
    </source>
</reference>